<protein>
    <submittedName>
        <fullName evidence="6">Sensor histidine kinase</fullName>
    </submittedName>
</protein>
<gene>
    <name evidence="6" type="ORF">ACFSUE_19790</name>
</gene>
<keyword evidence="4" id="KW-0812">Transmembrane</keyword>
<reference evidence="7" key="1">
    <citation type="journal article" date="2019" name="Int. J. Syst. Evol. Microbiol.">
        <title>The Global Catalogue of Microorganisms (GCM) 10K type strain sequencing project: providing services to taxonomists for standard genome sequencing and annotation.</title>
        <authorList>
            <consortium name="The Broad Institute Genomics Platform"/>
            <consortium name="The Broad Institute Genome Sequencing Center for Infectious Disease"/>
            <person name="Wu L."/>
            <person name="Ma J."/>
        </authorList>
    </citation>
    <scope>NUCLEOTIDE SEQUENCE [LARGE SCALE GENOMIC DNA]</scope>
    <source>
        <strain evidence="7">TISTR 2466</strain>
    </source>
</reference>
<evidence type="ECO:0000256" key="3">
    <source>
        <dbReference type="ARBA" id="ARBA00023012"/>
    </source>
</evidence>
<feature type="transmembrane region" description="Helical" evidence="4">
    <location>
        <begin position="222"/>
        <end position="243"/>
    </location>
</feature>
<evidence type="ECO:0000256" key="1">
    <source>
        <dbReference type="ARBA" id="ARBA00022679"/>
    </source>
</evidence>
<feature type="transmembrane region" description="Helical" evidence="4">
    <location>
        <begin position="43"/>
        <end position="59"/>
    </location>
</feature>
<keyword evidence="4" id="KW-0472">Membrane</keyword>
<dbReference type="InterPro" id="IPR003594">
    <property type="entry name" value="HATPase_dom"/>
</dbReference>
<feature type="transmembrane region" description="Helical" evidence="4">
    <location>
        <begin position="255"/>
        <end position="278"/>
    </location>
</feature>
<dbReference type="GO" id="GO:0016301">
    <property type="term" value="F:kinase activity"/>
    <property type="evidence" value="ECO:0007669"/>
    <property type="project" value="UniProtKB-KW"/>
</dbReference>
<feature type="transmembrane region" description="Helical" evidence="4">
    <location>
        <begin position="193"/>
        <end position="216"/>
    </location>
</feature>
<keyword evidence="2 6" id="KW-0418">Kinase</keyword>
<dbReference type="PANTHER" id="PTHR24421:SF60">
    <property type="entry name" value="SENSOR HISTIDINE KINASE COMP"/>
    <property type="match status" value="1"/>
</dbReference>
<dbReference type="EMBL" id="JBHUMQ010000055">
    <property type="protein sequence ID" value="MFD2695850.1"/>
    <property type="molecule type" value="Genomic_DNA"/>
</dbReference>
<evidence type="ECO:0000256" key="4">
    <source>
        <dbReference type="SAM" id="Phobius"/>
    </source>
</evidence>
<name>A0ABW5S8V3_9BACL</name>
<dbReference type="Gene3D" id="3.30.565.10">
    <property type="entry name" value="Histidine kinase-like ATPase, C-terminal domain"/>
    <property type="match status" value="1"/>
</dbReference>
<keyword evidence="4" id="KW-1133">Transmembrane helix</keyword>
<dbReference type="Pfam" id="PF02518">
    <property type="entry name" value="HATPase_c"/>
    <property type="match status" value="1"/>
</dbReference>
<dbReference type="PANTHER" id="PTHR24421">
    <property type="entry name" value="NITRATE/NITRITE SENSOR PROTEIN NARX-RELATED"/>
    <property type="match status" value="1"/>
</dbReference>
<feature type="transmembrane region" description="Helical" evidence="4">
    <location>
        <begin position="134"/>
        <end position="152"/>
    </location>
</feature>
<evidence type="ECO:0000313" key="7">
    <source>
        <dbReference type="Proteomes" id="UP001597399"/>
    </source>
</evidence>
<proteinExistence type="predicted"/>
<feature type="domain" description="Histidine kinase/HSP90-like ATPase" evidence="5">
    <location>
        <begin position="593"/>
        <end position="679"/>
    </location>
</feature>
<organism evidence="6 7">
    <name type="scientific">Sporolactobacillus shoreicorticis</name>
    <dbReference type="NCBI Taxonomy" id="1923877"/>
    <lineage>
        <taxon>Bacteria</taxon>
        <taxon>Bacillati</taxon>
        <taxon>Bacillota</taxon>
        <taxon>Bacilli</taxon>
        <taxon>Bacillales</taxon>
        <taxon>Sporolactobacillaceae</taxon>
        <taxon>Sporolactobacillus</taxon>
    </lineage>
</organism>
<evidence type="ECO:0000256" key="2">
    <source>
        <dbReference type="ARBA" id="ARBA00022777"/>
    </source>
</evidence>
<accession>A0ABW5S8V3</accession>
<dbReference type="SUPFAM" id="SSF55874">
    <property type="entry name" value="ATPase domain of HSP90 chaperone/DNA topoisomerase II/histidine kinase"/>
    <property type="match status" value="1"/>
</dbReference>
<dbReference type="InterPro" id="IPR050482">
    <property type="entry name" value="Sensor_HK_TwoCompSys"/>
</dbReference>
<keyword evidence="3" id="KW-0902">Two-component regulatory system</keyword>
<feature type="transmembrane region" description="Helical" evidence="4">
    <location>
        <begin position="100"/>
        <end position="122"/>
    </location>
</feature>
<feature type="transmembrane region" description="Helical" evidence="4">
    <location>
        <begin position="290"/>
        <end position="308"/>
    </location>
</feature>
<comment type="caution">
    <text evidence="6">The sequence shown here is derived from an EMBL/GenBank/DDBJ whole genome shotgun (WGS) entry which is preliminary data.</text>
</comment>
<keyword evidence="7" id="KW-1185">Reference proteome</keyword>
<dbReference type="RefSeq" id="WP_253064404.1">
    <property type="nucleotide sequence ID" value="NZ_JAMXWM010000030.1"/>
</dbReference>
<dbReference type="Proteomes" id="UP001597399">
    <property type="component" value="Unassembled WGS sequence"/>
</dbReference>
<dbReference type="InterPro" id="IPR036890">
    <property type="entry name" value="HATPase_C_sf"/>
</dbReference>
<keyword evidence="1" id="KW-0808">Transferase</keyword>
<sequence>MVVNLKIRKQMMPLASLAVALLAAMTLLTIRNSASNPILDSVLPFFFFLFCFSLGLYLWVMNKRAKGERTLIFCLADISLLWLAWGAGRTEHERFLCLVLYLFVFYSALILLMQVLQNYFSYWGLTWMSGKTKITLIGSTASMFVVFLLASVTNRAGVRSVSMLYVAVVMISAMVMAVRASRRYSDPAYRPMLQTLTLGLILSFLPDLVLSLIPSIIQDTFIFRPLAGIFLFILPAFLFYLVVSERFLDPDFVTISFVYCAMIAAPSSAVLGAAFYALNRWNLIAYDGVTDYRFLVVSFLAIFTILYIKQYLDYSLRKRLYPKQQDAQTSINRFLQWMKKDYGLGDVGRIIKREMEATLPVEDVRMSRTDPKESIAETSDSESESKINQEKEGLGKLFATQNGFRILLYENVRRKIILTGKWSLPRRRLNPDERVWLETLINYIQIVIENLANTKDMLKNLEGSSDLSTSVPLTVKKMMLRISERERWKLSRSLHDQNMQDQLDIARQLDAWGADADNPESKALMVKFREQILDSVYVLRQVINDLHPEFIYRTGLRTALVELFNKVNLSANFTLHWAVDEHLDGFQREWEMAVYRVVQELLNNAQKHSRAHLVMLKLRKENDLFTLNYSDDGIGLDVSKIGNSFGTMGFPGMIGRVEGLGGRITIRSEKGKGLAITMQWTSKEIYTG</sequence>
<evidence type="ECO:0000259" key="5">
    <source>
        <dbReference type="Pfam" id="PF02518"/>
    </source>
</evidence>
<dbReference type="CDD" id="cd16917">
    <property type="entry name" value="HATPase_UhpB-NarQ-NarX-like"/>
    <property type="match status" value="1"/>
</dbReference>
<feature type="transmembrane region" description="Helical" evidence="4">
    <location>
        <begin position="164"/>
        <end position="181"/>
    </location>
</feature>
<evidence type="ECO:0000313" key="6">
    <source>
        <dbReference type="EMBL" id="MFD2695850.1"/>
    </source>
</evidence>